<feature type="region of interest" description="Disordered" evidence="29">
    <location>
        <begin position="2546"/>
        <end position="2590"/>
    </location>
</feature>
<dbReference type="CDD" id="cd13374">
    <property type="entry name" value="PH_RASAL3"/>
    <property type="match status" value="1"/>
</dbReference>
<gene>
    <name evidence="34" type="ORF">E5288_WYG021067</name>
</gene>
<comment type="function">
    <text evidence="23">Functions as a Ras GTPase-activating protein. Plays an important role in the expansion and functions of natural killer T (NKT) cells in the liver by negatively regulating RAS activity and the down-stream ERK signaling pathway.</text>
</comment>
<keyword evidence="11" id="KW-1017">Isopeptide bond</keyword>
<keyword evidence="19" id="KW-0391">Immunity</keyword>
<reference evidence="34" key="1">
    <citation type="submission" date="2019-10" db="EMBL/GenBank/DDBJ databases">
        <title>The sequence and de novo assembly of the wild yak genome.</title>
        <authorList>
            <person name="Liu Y."/>
        </authorList>
    </citation>
    <scope>NUCLEOTIDE SEQUENCE [LARGE SCALE GENOMIC DNA]</scope>
    <source>
        <strain evidence="34">WY2019</strain>
    </source>
</reference>
<evidence type="ECO:0000256" key="17">
    <source>
        <dbReference type="ARBA" id="ARBA00022833"/>
    </source>
</evidence>
<evidence type="ECO:0000256" key="9">
    <source>
        <dbReference type="ARBA" id="ARBA00022481"/>
    </source>
</evidence>
<dbReference type="PROSITE" id="PS50004">
    <property type="entry name" value="C2"/>
    <property type="match status" value="1"/>
</dbReference>
<keyword evidence="30" id="KW-0732">Signal</keyword>
<feature type="compositionally biased region" description="Gly residues" evidence="29">
    <location>
        <begin position="688"/>
        <end position="700"/>
    </location>
</feature>
<keyword evidence="20" id="KW-0175">Coiled coil</keyword>
<dbReference type="GO" id="GO:0031640">
    <property type="term" value="P:killing of cells of another organism"/>
    <property type="evidence" value="ECO:0007669"/>
    <property type="project" value="UniProtKB-KW"/>
</dbReference>
<evidence type="ECO:0000256" key="11">
    <source>
        <dbReference type="ARBA" id="ARBA00022499"/>
    </source>
</evidence>
<dbReference type="Pfam" id="PF01510">
    <property type="entry name" value="Amidase_2"/>
    <property type="match status" value="1"/>
</dbReference>
<evidence type="ECO:0000256" key="12">
    <source>
        <dbReference type="ARBA" id="ARBA00022553"/>
    </source>
</evidence>
<feature type="region of interest" description="Disordered" evidence="29">
    <location>
        <begin position="808"/>
        <end position="857"/>
    </location>
</feature>
<feature type="region of interest" description="Disordered" evidence="29">
    <location>
        <begin position="1901"/>
        <end position="1931"/>
    </location>
</feature>
<dbReference type="Pfam" id="PF25321">
    <property type="entry name" value="PH_RASGAP"/>
    <property type="match status" value="1"/>
</dbReference>
<feature type="domain" description="Ras-GAP" evidence="32">
    <location>
        <begin position="1120"/>
        <end position="1312"/>
    </location>
</feature>
<dbReference type="GO" id="GO:0005096">
    <property type="term" value="F:GTPase activator activity"/>
    <property type="evidence" value="ECO:0007669"/>
    <property type="project" value="UniProtKB-KW"/>
</dbReference>
<evidence type="ECO:0000256" key="5">
    <source>
        <dbReference type="ARBA" id="ARBA00007553"/>
    </source>
</evidence>
<feature type="domain" description="C2H2-type" evidence="33">
    <location>
        <begin position="2264"/>
        <end position="2286"/>
    </location>
</feature>
<evidence type="ECO:0000256" key="26">
    <source>
        <dbReference type="ARBA" id="ARBA00071507"/>
    </source>
</evidence>
<feature type="compositionally biased region" description="Low complexity" evidence="29">
    <location>
        <begin position="3324"/>
        <end position="3336"/>
    </location>
</feature>
<keyword evidence="12" id="KW-0597">Phosphoprotein</keyword>
<dbReference type="InterPro" id="IPR006619">
    <property type="entry name" value="PGRP_domain_met/bac"/>
</dbReference>
<evidence type="ECO:0000256" key="16">
    <source>
        <dbReference type="ARBA" id="ARBA00022771"/>
    </source>
</evidence>
<accession>A0A6B0RTU9</accession>
<keyword evidence="16 28" id="KW-0863">Zinc-finger</keyword>
<keyword evidence="13" id="KW-0295">Fungicide</keyword>
<comment type="subunit">
    <text evidence="6">Homodimer; disulfide-linked.</text>
</comment>
<feature type="region of interest" description="Disordered" evidence="29">
    <location>
        <begin position="1465"/>
        <end position="1509"/>
    </location>
</feature>
<feature type="domain" description="C2H2-type" evidence="33">
    <location>
        <begin position="2728"/>
        <end position="2755"/>
    </location>
</feature>
<dbReference type="Gene3D" id="1.10.506.10">
    <property type="entry name" value="GTPase Activation - p120gap, domain 1"/>
    <property type="match status" value="2"/>
</dbReference>
<evidence type="ECO:0000256" key="19">
    <source>
        <dbReference type="ARBA" id="ARBA00022859"/>
    </source>
</evidence>
<feature type="chain" id="PRO_5025562276" description="Peptidoglycan recognition protein 1" evidence="30">
    <location>
        <begin position="32"/>
        <end position="3336"/>
    </location>
</feature>
<feature type="compositionally biased region" description="Acidic residues" evidence="29">
    <location>
        <begin position="1970"/>
        <end position="1981"/>
    </location>
</feature>
<dbReference type="GO" id="GO:0044877">
    <property type="term" value="F:protein-containing complex binding"/>
    <property type="evidence" value="ECO:0007669"/>
    <property type="project" value="UniProtKB-ARBA"/>
</dbReference>
<evidence type="ECO:0000256" key="15">
    <source>
        <dbReference type="ARBA" id="ARBA00022737"/>
    </source>
</evidence>
<feature type="domain" description="C2H2-type" evidence="33">
    <location>
        <begin position="1792"/>
        <end position="1814"/>
    </location>
</feature>
<dbReference type="InterPro" id="IPR036505">
    <property type="entry name" value="Amidase/PGRP_sf"/>
</dbReference>
<keyword evidence="13" id="KW-0929">Antimicrobial</keyword>
<evidence type="ECO:0000256" key="6">
    <source>
        <dbReference type="ARBA" id="ARBA00011748"/>
    </source>
</evidence>
<evidence type="ECO:0000256" key="18">
    <source>
        <dbReference type="ARBA" id="ARBA00022843"/>
    </source>
</evidence>
<evidence type="ECO:0000256" key="1">
    <source>
        <dbReference type="ARBA" id="ARBA00004123"/>
    </source>
</evidence>
<feature type="signal peptide" evidence="30">
    <location>
        <begin position="1"/>
        <end position="31"/>
    </location>
</feature>
<dbReference type="PROSITE" id="PS00509">
    <property type="entry name" value="RAS_GTPASE_ACTIV_1"/>
    <property type="match status" value="1"/>
</dbReference>
<evidence type="ECO:0000256" key="13">
    <source>
        <dbReference type="ARBA" id="ARBA00022577"/>
    </source>
</evidence>
<dbReference type="SMART" id="SM00644">
    <property type="entry name" value="Ami_2"/>
    <property type="match status" value="1"/>
</dbReference>
<organism evidence="34 35">
    <name type="scientific">Bos mutus</name>
    <name type="common">wild yak</name>
    <dbReference type="NCBI Taxonomy" id="72004"/>
    <lineage>
        <taxon>Eukaryota</taxon>
        <taxon>Metazoa</taxon>
        <taxon>Chordata</taxon>
        <taxon>Craniata</taxon>
        <taxon>Vertebrata</taxon>
        <taxon>Euteleostomi</taxon>
        <taxon>Mammalia</taxon>
        <taxon>Eutheria</taxon>
        <taxon>Laurasiatheria</taxon>
        <taxon>Artiodactyla</taxon>
        <taxon>Ruminantia</taxon>
        <taxon>Pecora</taxon>
        <taxon>Bovidae</taxon>
        <taxon>Bovinae</taxon>
        <taxon>Bos</taxon>
    </lineage>
</organism>
<evidence type="ECO:0000256" key="20">
    <source>
        <dbReference type="ARBA" id="ARBA00023054"/>
    </source>
</evidence>
<feature type="region of interest" description="Disordered" evidence="29">
    <location>
        <begin position="3314"/>
        <end position="3336"/>
    </location>
</feature>
<dbReference type="Pfam" id="PF00096">
    <property type="entry name" value="zf-C2H2"/>
    <property type="match status" value="1"/>
</dbReference>
<comment type="function">
    <text evidence="24">May link EHMT1 and EHMT2 histone methyltransferases to the CTBP corepressor machinery. May be involved in EHMT1-EHMT2 heterodimer formation and stabilization.</text>
</comment>
<dbReference type="GO" id="GO:0009253">
    <property type="term" value="P:peptidoglycan catabolic process"/>
    <property type="evidence" value="ECO:0007669"/>
    <property type="project" value="InterPro"/>
</dbReference>
<dbReference type="PROSITE" id="PS50157">
    <property type="entry name" value="ZINC_FINGER_C2H2_2"/>
    <property type="match status" value="8"/>
</dbReference>
<dbReference type="CDD" id="cd06583">
    <property type="entry name" value="PGRP"/>
    <property type="match status" value="1"/>
</dbReference>
<dbReference type="InterPro" id="IPR023152">
    <property type="entry name" value="RasGAP_CS"/>
</dbReference>
<feature type="compositionally biased region" description="Polar residues" evidence="29">
    <location>
        <begin position="711"/>
        <end position="723"/>
    </location>
</feature>
<dbReference type="GO" id="GO:1990226">
    <property type="term" value="F:histone methyltransferase binding"/>
    <property type="evidence" value="ECO:0007669"/>
    <property type="project" value="UniProtKB-ARBA"/>
</dbReference>
<dbReference type="InterPro" id="IPR055125">
    <property type="entry name" value="Wiz_C_Znf"/>
</dbReference>
<dbReference type="CDD" id="cd05136">
    <property type="entry name" value="RasGAP_DAB2IP"/>
    <property type="match status" value="1"/>
</dbReference>
<evidence type="ECO:0000256" key="14">
    <source>
        <dbReference type="ARBA" id="ARBA00022723"/>
    </source>
</evidence>
<evidence type="ECO:0000256" key="22">
    <source>
        <dbReference type="ARBA" id="ARBA00023283"/>
    </source>
</evidence>
<dbReference type="GO" id="GO:0002376">
    <property type="term" value="P:immune system process"/>
    <property type="evidence" value="ECO:0007669"/>
    <property type="project" value="UniProtKB-KW"/>
</dbReference>
<evidence type="ECO:0000313" key="34">
    <source>
        <dbReference type="EMBL" id="MXQ93498.1"/>
    </source>
</evidence>
<dbReference type="SUPFAM" id="SSF50729">
    <property type="entry name" value="PH domain-like"/>
    <property type="match status" value="1"/>
</dbReference>
<feature type="compositionally biased region" description="Polar residues" evidence="29">
    <location>
        <begin position="172"/>
        <end position="181"/>
    </location>
</feature>
<dbReference type="InterPro" id="IPR008936">
    <property type="entry name" value="Rho_GTPase_activation_prot"/>
</dbReference>
<feature type="region of interest" description="Disordered" evidence="29">
    <location>
        <begin position="3148"/>
        <end position="3262"/>
    </location>
</feature>
<evidence type="ECO:0000256" key="7">
    <source>
        <dbReference type="ARBA" id="ARBA00018385"/>
    </source>
</evidence>
<dbReference type="PANTHER" id="PTHR24396">
    <property type="entry name" value="ZINC FINGER PROTEIN"/>
    <property type="match status" value="1"/>
</dbReference>
<evidence type="ECO:0000256" key="10">
    <source>
        <dbReference type="ARBA" id="ARBA00022490"/>
    </source>
</evidence>
<protein>
    <recommendedName>
        <fullName evidence="7">Peptidoglycan recognition protein 1</fullName>
    </recommendedName>
    <alternativeName>
        <fullName evidence="25">Protein Wiz</fullName>
    </alternativeName>
    <alternativeName>
        <fullName evidence="26">RAS protein activator like-3</fullName>
    </alternativeName>
    <alternativeName>
        <fullName evidence="27">Widely-interspaced zinc finger-containing protein</fullName>
    </alternativeName>
</protein>
<comment type="caution">
    <text evidence="34">The sequence shown here is derived from an EMBL/GenBank/DDBJ whole genome shotgun (WGS) entry which is preliminary data.</text>
</comment>
<dbReference type="InterPro" id="IPR051643">
    <property type="entry name" value="Transcr_Reg_ZincFinger"/>
</dbReference>
<keyword evidence="17" id="KW-0862">Zinc</keyword>
<evidence type="ECO:0000259" key="33">
    <source>
        <dbReference type="PROSITE" id="PS50157"/>
    </source>
</evidence>
<sequence length="3336" mass="360249">MSFGNWKPTVVVQGILWILYGLLLQPEPGTATLPLLMDSVIQALAELEQKAPATEAGHSAAAWLLTAQGSGTHSPLYHFLLEGKSLNTTELDPPSLSPELRGLMGEVARHSVQDGKEYGVVLAPDGSTVAVEPLLAGLWAGLQGHRIVNLSESTATPPDAGVTFPDLGPTSPGLSNASPDVTSGDVRAVSPNVSTKDTDVGATSPEVRPGSPDVQASSPDTKAKLPTAVDSLLVVTLARGLGLNFLQGPQTWNHSGLGTEGCWDQLSVPRTFMLLDPEASPLTTAFLNGALDGALLGDYLSRTPEPRPPLSHLLSQYYGAGVAGDPGFRSNFRRHNGAALTSAPSLTQQVWGALILLQRLEPAHPHLQGMSQEELAQVATHATKEFTEAFLGCPAIHPRCRWGAAPYQGRPTLLKLPLGFFYVHHTYLPAPPCTSFETCAADMRSMQRFHQQTRGWSDIGYSFVVGSDGYVYEGRGWHWVGAHTLGHNSRGFGVALIGNYTAVLPSEAALRAVRDELPRCAIRAGLLRPDYALLGHRQLVPTECPGDLLFNLLRTWPHFDKLYGQCRLHLSEKSPPAKMQGVGPVHSEEVKAQRSSRTLGEAVCSEWTECRMDEEGVAKPGCGVGWDRQGHVELRSAGGSRAGCRRLLILRLVRKSRRISAMDPPSPSRASQTQPAAPSPLTSYRWHSGGGGEKGAGGFRWGRLAGWGRAQSHQETTASSQPAPRSLFRRVLSAPPKESRTSRLKISKSLWGKNKSPPLDSEPEPENPEPEPELEPLATQIPEAPTPDVPVWNIEAFTLLDGKLVLLGNEDEGPRQPRMGSASSESSIHVASGNLKDPDRTPGKTDPEAAGPHQIHNVRGLLKRLKEKKKAKSELGASASRDGPPSALGSRESLATISELDLGAERDVRVWPLHPSLLEEPHCFQVTWAGGSRCFSCRSAAERDRWIEDLRRHFQPSQDNVEREETWLSVWVHEVKGLPRAAAAAPGVRTELWLDGALLARTTPRAGPGQLFWAERFHFEALPPARRLSLRLRGAGPGDAVLGRVALALEELGIPRAPAAGLERWFPLLGAPAGAALRARIRARRLRVLPSERYKELAEFLTFHYARLCGALELALSAQAKEELAAAMVRVLRATGRAQALVTDLGTAELARSGGREALLFRENTLATKAIDEYMKLVAQDYLQETLGQVVRRLCASTEDCEVDPSKCPASDLPQHQSRLRNSCKEVFENIIHSYNWFPAELGTVFSGWREACKARGSEALGPRLVCASLFLRLLCPAILSPSLFGLAPEHPAPGPARTLTLIAKVIQNLANRAPFGEKEAYMSFMNTFLEDHGPAMQHFLDQVATVDADTAPSGYQGSSDLALQLAVLHAQLCTIFAELDQATRDNLEPLPTILHAIEEGRPVPVTVPMCLPAPRTQGHSSISAGEKPGFLAPRDLPKHTPLISKSQSLRSVHGADLQCLTEPGQQLSGAKQRASMDGPLAGGLAAPDRPRGPERLPGPAPREDIEGGADVAEGEGCIFRSTHYLPVTKEGPRDILDGRGGISDGQPHPGLSEALPRATSATHRISSCCWDGGSLDFQPGSPSPHPLDHYPGPLDGRGPWERPLIQEAGEDLASEQRFEDSVIMRTVKPHAELEGSRRFLYHHQGESKVFEKVPRGRPRFDWLQDADEAVPLQDAGLDMDLPPQPSPLTSFRTVLMPVDDTMKTLDGPVVGTREHLAGLEGLTQPSEWSLPRSASEVATQTWTVNSEASVERLQPLLSSIRTRPYLCELLEEVAEGADSPEEDEDEEPAVFPCIECSIYFKQKEHLLEHMSQHRRAPGQEPPAELAPLACGECGWAFADPGALERHRQLHQASREKIIEEIQKLKQVPGDAGREARLQCPRCVFGTNSSKAFVQHAKLHAQEPRGPAAQEPFGGSSGAGSPGPDATSLAYQPYEDPSGLSACVFCGFPAPSESLLREHVRLVHAHPHWEEEDGEAFEEEGPASRPGTSQDAYTRFSEAADYFGKAEPLLAPTWQENPAGYDPSLAFGPGCQQLGTRDFPLSKPLPQCSSQRPLGRPAFPSPLASAAYSLQASRSKKMDFPPENRVFAPPASPSLIPQSALELKRTFREALQTAVASRAQQQQLCGMVPVVLVAKLGPRVMAAAARAPPRLQPEELGLGGAHPLDFLLLDTPLGGPLGLDPFLDGDPGVTLKPEERKCPYCPDRFHNGIGLANHVRGHLNRVGVSYNVRHFISAEEVKAIERRFSFQKKKKKVANFDPGTFSLMRCDFCGAGFDTRAGLSSHARAHLRDFGITNWELTVSPINILQELLATSAAERPPSPLCREAGVPPSGFLTSRRPRLPLTVPFPPTWAEDPGPAYGDGLGSEENAMVAMDLGSPPLPKKSLPVPGPLEQVANRLSSKMAAEVPHGSKQELPDLKAQSLTTCEVCGACFETRKGLSSHARSHLRQLGVAESESSGAPIDLLYELVKQKGLPDTPLGLPPSLTKKSNSPKEIVAGAPRPGLLALAKPLDAPAVNKAIKSPPGFSAKGLAHPPNSPLLKKASLALAGSPTHKNPEDKSPQLSLSPRPASPKAQWPQSEDEGPLNLTLDSDGGRELDCQLCGAWFETRRGLSSHARAHLRHLGVSDPDAKGSPIDVLHGLIRRAGVQIRLPLGRGALALLGRPPPASAALSLLPPPPPAKRAKLKAKGTASPWGKQDLPAAAAAGIFWASDVEPSPLNLSSGPEPARDIRCEFCGEFFENRKGLSSHARSHLRQMGVTEWYVNGSPIDTLREILKRRTQSRPGGPPNPSGPSPKALAKVVSSGGPGSSLEARSPADLHLSPLAKKLPPPPGSPLGHSPTVSPPPTARKMFPGLSSPSLPKKLKPEQMRVEIKREMLPGALHGEPHPSEGPWVAPREDMTPLNLSSRAEPVRDIRCEFCGEFFENRKGLSSHARSHLRQMGVTEWSVNGSPIDTLREILKKKSKPCLIKKEPPAGDLAPALTEDGPPTVAPGPMQAPLPLAPMAGRPGKPGAGPAQIPRELTLAPITGTKHSATGYLGSVAAKRPLQEDRLLPAEVKAKTYIQTELPFKAKTLHEKTSHSSTEACCELCGLYFENRKALASHARAHLRQFGVTEWCVNGSPIETLSEWIKHRPQKAGAYRSYIQSGRPFTKKFRSAGHGRDGDKRPPLGLAPGGLAVVGRGAGGEPGPEAGRAADSGERPLAASPPGTVKAEEHQRQNINKFERRQARPPDASAARGSEEANDLHQKLEEVRQPPPRVRPVPALVPRPPQTSLVKFVGNIYTLKCRFCEVEFQGPLSIQEEWVRHLQRHILEMNFSKADPPPEEPQAPQAQTAAAEAP</sequence>
<feature type="region of interest" description="Disordered" evidence="29">
    <location>
        <begin position="2968"/>
        <end position="2989"/>
    </location>
</feature>
<dbReference type="PROSITE" id="PS50018">
    <property type="entry name" value="RAS_GTPASE_ACTIV_2"/>
    <property type="match status" value="1"/>
</dbReference>
<dbReference type="FunFam" id="3.40.80.10:FF:000001">
    <property type="entry name" value="Peptidoglycan recognition protein 1"/>
    <property type="match status" value="1"/>
</dbReference>
<dbReference type="InterPro" id="IPR013087">
    <property type="entry name" value="Znf_C2H2_type"/>
</dbReference>
<feature type="compositionally biased region" description="Low complexity" evidence="29">
    <location>
        <begin position="3165"/>
        <end position="3177"/>
    </location>
</feature>
<dbReference type="GO" id="GO:0050832">
    <property type="term" value="P:defense response to fungus"/>
    <property type="evidence" value="ECO:0007669"/>
    <property type="project" value="UniProtKB-KW"/>
</dbReference>
<evidence type="ECO:0000256" key="29">
    <source>
        <dbReference type="SAM" id="MobiDB-lite"/>
    </source>
</evidence>
<dbReference type="InterPro" id="IPR002502">
    <property type="entry name" value="Amidase_domain"/>
</dbReference>
<evidence type="ECO:0000256" key="4">
    <source>
        <dbReference type="ARBA" id="ARBA00006991"/>
    </source>
</evidence>
<dbReference type="FunFam" id="3.30.160.60:FF:001682">
    <property type="entry name" value="protein Wiz isoform X1"/>
    <property type="match status" value="1"/>
</dbReference>
<evidence type="ECO:0000259" key="32">
    <source>
        <dbReference type="PROSITE" id="PS50018"/>
    </source>
</evidence>
<evidence type="ECO:0000256" key="8">
    <source>
        <dbReference type="ARBA" id="ARBA00022468"/>
    </source>
</evidence>
<feature type="region of interest" description="Disordered" evidence="29">
    <location>
        <begin position="659"/>
        <end position="774"/>
    </location>
</feature>
<feature type="region of interest" description="Disordered" evidence="29">
    <location>
        <begin position="869"/>
        <end position="890"/>
    </location>
</feature>
<keyword evidence="15" id="KW-0677">Repeat</keyword>
<feature type="region of interest" description="Disordered" evidence="29">
    <location>
        <begin position="1970"/>
        <end position="1990"/>
    </location>
</feature>
<dbReference type="Pfam" id="PF23015">
    <property type="entry name" value="zf-WIZ"/>
    <property type="match status" value="1"/>
</dbReference>
<feature type="compositionally biased region" description="Basic and acidic residues" evidence="29">
    <location>
        <begin position="836"/>
        <end position="847"/>
    </location>
</feature>
<dbReference type="PROSITE" id="PS00028">
    <property type="entry name" value="ZINC_FINGER_C2H2_1"/>
    <property type="match status" value="9"/>
</dbReference>
<evidence type="ECO:0000256" key="2">
    <source>
        <dbReference type="ARBA" id="ARBA00004463"/>
    </source>
</evidence>
<keyword evidence="8" id="KW-0343">GTPase activation</keyword>
<evidence type="ECO:0000256" key="28">
    <source>
        <dbReference type="PROSITE-ProRule" id="PRU00042"/>
    </source>
</evidence>
<dbReference type="GO" id="GO:0008270">
    <property type="term" value="F:zinc ion binding"/>
    <property type="evidence" value="ECO:0007669"/>
    <property type="project" value="UniProtKB-KW"/>
</dbReference>
<dbReference type="InterPro" id="IPR001936">
    <property type="entry name" value="RasGAP_dom"/>
</dbReference>
<dbReference type="GO" id="GO:0005938">
    <property type="term" value="C:cell cortex"/>
    <property type="evidence" value="ECO:0007669"/>
    <property type="project" value="UniProtKB-SubCell"/>
</dbReference>
<name>A0A6B0RTU9_9CETA</name>
<dbReference type="GO" id="GO:0005634">
    <property type="term" value="C:nucleus"/>
    <property type="evidence" value="ECO:0007669"/>
    <property type="project" value="UniProtKB-SubCell"/>
</dbReference>
<proteinExistence type="inferred from homology"/>
<dbReference type="Proteomes" id="UP000322234">
    <property type="component" value="Unassembled WGS sequence"/>
</dbReference>
<keyword evidence="9" id="KW-0488">Methylation</keyword>
<evidence type="ECO:0000256" key="30">
    <source>
        <dbReference type="SAM" id="SignalP"/>
    </source>
</evidence>
<evidence type="ECO:0000256" key="3">
    <source>
        <dbReference type="ARBA" id="ARBA00004544"/>
    </source>
</evidence>
<dbReference type="SMART" id="SM00355">
    <property type="entry name" value="ZnF_C2H2"/>
    <property type="match status" value="12"/>
</dbReference>
<dbReference type="EMBL" id="VBQZ03000093">
    <property type="protein sequence ID" value="MXQ93498.1"/>
    <property type="molecule type" value="Genomic_DNA"/>
</dbReference>
<keyword evidence="35" id="KW-1185">Reference proteome</keyword>
<evidence type="ECO:0000259" key="31">
    <source>
        <dbReference type="PROSITE" id="PS50004"/>
    </source>
</evidence>
<feature type="compositionally biased region" description="Acidic residues" evidence="29">
    <location>
        <begin position="761"/>
        <end position="774"/>
    </location>
</feature>
<comment type="subcellular location">
    <subcellularLocation>
        <location evidence="3">Cytoplasm</location>
        <location evidence="3">Cell cortex</location>
    </subcellularLocation>
    <subcellularLocation>
        <location evidence="2">Cytoplasmic granule</location>
    </subcellularLocation>
    <subcellularLocation>
        <location evidence="1">Nucleus</location>
    </subcellularLocation>
</comment>
<feature type="domain" description="C2H2-type" evidence="33">
    <location>
        <begin position="1829"/>
        <end position="1856"/>
    </location>
</feature>
<feature type="domain" description="C2H2-type" evidence="33">
    <location>
        <begin position="3082"/>
        <end position="3104"/>
    </location>
</feature>
<dbReference type="SUPFAM" id="SSF55846">
    <property type="entry name" value="N-acetylmuramoyl-L-alanine amidase-like"/>
    <property type="match status" value="1"/>
</dbReference>
<dbReference type="InterPro" id="IPR000008">
    <property type="entry name" value="C2_dom"/>
</dbReference>
<feature type="region of interest" description="Disordered" evidence="29">
    <location>
        <begin position="2777"/>
        <end position="2859"/>
    </location>
</feature>
<keyword evidence="22" id="KW-0873">Pyrrolidone carboxylic acid</keyword>
<dbReference type="PANTHER" id="PTHR24396:SF22">
    <property type="entry name" value="PROTEIN WIZ"/>
    <property type="match status" value="1"/>
</dbReference>
<feature type="compositionally biased region" description="Pro residues" evidence="29">
    <location>
        <begin position="3251"/>
        <end position="3262"/>
    </location>
</feature>
<feature type="compositionally biased region" description="Basic and acidic residues" evidence="29">
    <location>
        <begin position="3208"/>
        <end position="3226"/>
    </location>
</feature>
<evidence type="ECO:0000256" key="27">
    <source>
        <dbReference type="ARBA" id="ARBA00079178"/>
    </source>
</evidence>
<dbReference type="SUPFAM" id="SSF57667">
    <property type="entry name" value="beta-beta-alpha zinc fingers"/>
    <property type="match status" value="2"/>
</dbReference>
<comment type="similarity">
    <text evidence="5">Belongs to the N-acetylmuramoyl-L-alanine amidase 2 family.</text>
</comment>
<evidence type="ECO:0000256" key="21">
    <source>
        <dbReference type="ARBA" id="ARBA00023242"/>
    </source>
</evidence>
<evidence type="ECO:0000256" key="24">
    <source>
        <dbReference type="ARBA" id="ARBA00057825"/>
    </source>
</evidence>
<feature type="compositionally biased region" description="Polar residues" evidence="29">
    <location>
        <begin position="668"/>
        <end position="682"/>
    </location>
</feature>
<keyword evidence="21" id="KW-0539">Nucleus</keyword>
<dbReference type="GO" id="GO:0000978">
    <property type="term" value="F:RNA polymerase II cis-regulatory region sequence-specific DNA binding"/>
    <property type="evidence" value="ECO:0007669"/>
    <property type="project" value="TreeGrafter"/>
</dbReference>
<evidence type="ECO:0000256" key="25">
    <source>
        <dbReference type="ARBA" id="ARBA00069896"/>
    </source>
</evidence>
<dbReference type="Gene3D" id="3.30.160.60">
    <property type="entry name" value="Classic Zinc Finger"/>
    <property type="match status" value="1"/>
</dbReference>
<dbReference type="GO" id="GO:0000981">
    <property type="term" value="F:DNA-binding transcription factor activity, RNA polymerase II-specific"/>
    <property type="evidence" value="ECO:0007669"/>
    <property type="project" value="TreeGrafter"/>
</dbReference>
<feature type="domain" description="C2" evidence="31">
    <location>
        <begin position="946"/>
        <end position="1066"/>
    </location>
</feature>
<dbReference type="SUPFAM" id="SSF48350">
    <property type="entry name" value="GTPase activation domain, GAP"/>
    <property type="match status" value="1"/>
</dbReference>
<dbReference type="InterPro" id="IPR057606">
    <property type="entry name" value="SynGAP1-like_PH"/>
</dbReference>
<keyword evidence="10" id="KW-0963">Cytoplasm</keyword>
<dbReference type="InterPro" id="IPR036236">
    <property type="entry name" value="Znf_C2H2_sf"/>
</dbReference>
<dbReference type="SMART" id="SM00323">
    <property type="entry name" value="RasGAP"/>
    <property type="match status" value="1"/>
</dbReference>
<feature type="compositionally biased region" description="Low complexity" evidence="29">
    <location>
        <begin position="821"/>
        <end position="832"/>
    </location>
</feature>
<evidence type="ECO:0000256" key="23">
    <source>
        <dbReference type="ARBA" id="ARBA00056840"/>
    </source>
</evidence>
<feature type="domain" description="C2H2-type" evidence="33">
    <location>
        <begin position="2595"/>
        <end position="2617"/>
    </location>
</feature>
<feature type="domain" description="C2H2-type" evidence="33">
    <location>
        <begin position="2422"/>
        <end position="2444"/>
    </location>
</feature>
<keyword evidence="18" id="KW-0832">Ubl conjugation</keyword>
<feature type="region of interest" description="Disordered" evidence="29">
    <location>
        <begin position="158"/>
        <end position="221"/>
    </location>
</feature>
<dbReference type="Pfam" id="PF00616">
    <property type="entry name" value="RasGAP"/>
    <property type="match status" value="2"/>
</dbReference>
<dbReference type="FunFam" id="1.10.506.10:FF:000032">
    <property type="entry name" value="RAS protein activator like-3"/>
    <property type="match status" value="1"/>
</dbReference>
<dbReference type="GO" id="GO:0008745">
    <property type="term" value="F:N-acetylmuramoyl-L-alanine amidase activity"/>
    <property type="evidence" value="ECO:0007669"/>
    <property type="project" value="InterPro"/>
</dbReference>
<feature type="region of interest" description="Disordered" evidence="29">
    <location>
        <begin position="1578"/>
        <end position="1602"/>
    </location>
</feature>
<evidence type="ECO:0000313" key="35">
    <source>
        <dbReference type="Proteomes" id="UP000322234"/>
    </source>
</evidence>
<dbReference type="SMART" id="SM00701">
    <property type="entry name" value="PGRP"/>
    <property type="match status" value="1"/>
</dbReference>
<dbReference type="Gene3D" id="3.40.80.10">
    <property type="entry name" value="Peptidoglycan recognition protein-like"/>
    <property type="match status" value="1"/>
</dbReference>
<feature type="domain" description="C2H2-type" evidence="33">
    <location>
        <begin position="2912"/>
        <end position="2939"/>
    </location>
</feature>
<keyword evidence="14" id="KW-0479">Metal-binding</keyword>
<feature type="compositionally biased region" description="Basic and acidic residues" evidence="29">
    <location>
        <begin position="3235"/>
        <end position="3250"/>
    </location>
</feature>
<comment type="similarity">
    <text evidence="4">Belongs to the krueppel C2H2-type zinc-finger protein family.</text>
</comment>